<gene>
    <name evidence="3" type="ORF">F965_02731</name>
</gene>
<dbReference type="Proteomes" id="UP000018438">
    <property type="component" value="Unassembled WGS sequence"/>
</dbReference>
<feature type="compositionally biased region" description="Basic and acidic residues" evidence="1">
    <location>
        <begin position="1"/>
        <end position="14"/>
    </location>
</feature>
<dbReference type="InterPro" id="IPR019284">
    <property type="entry name" value="RP532"/>
</dbReference>
<keyword evidence="2" id="KW-1133">Transmembrane helix</keyword>
<reference evidence="3 4" key="1">
    <citation type="submission" date="2013-02" db="EMBL/GenBank/DDBJ databases">
        <title>The Genome Sequence of Acinetobacter schindleri NIPH 900.</title>
        <authorList>
            <consortium name="The Broad Institute Genome Sequencing Platform"/>
            <consortium name="The Broad Institute Genome Sequencing Center for Infectious Disease"/>
            <person name="Cerqueira G."/>
            <person name="Feldgarden M."/>
            <person name="Courvalin P."/>
            <person name="Perichon B."/>
            <person name="Grillot-Courvalin C."/>
            <person name="Clermont D."/>
            <person name="Rocha E."/>
            <person name="Yoon E.-J."/>
            <person name="Nemec A."/>
            <person name="Walker B."/>
            <person name="Young S.K."/>
            <person name="Zeng Q."/>
            <person name="Gargeya S."/>
            <person name="Fitzgerald M."/>
            <person name="Haas B."/>
            <person name="Abouelleil A."/>
            <person name="Alvarado L."/>
            <person name="Arachchi H.M."/>
            <person name="Berlin A.M."/>
            <person name="Chapman S.B."/>
            <person name="Dewar J."/>
            <person name="Goldberg J."/>
            <person name="Griggs A."/>
            <person name="Gujja S."/>
            <person name="Hansen M."/>
            <person name="Howarth C."/>
            <person name="Imamovic A."/>
            <person name="Larimer J."/>
            <person name="McCowan C."/>
            <person name="Murphy C."/>
            <person name="Neiman D."/>
            <person name="Pearson M."/>
            <person name="Priest M."/>
            <person name="Roberts A."/>
            <person name="Saif S."/>
            <person name="Shea T."/>
            <person name="Sisk P."/>
            <person name="Sykes S."/>
            <person name="Wortman J."/>
            <person name="Nusbaum C."/>
            <person name="Birren B."/>
        </authorList>
    </citation>
    <scope>NUCLEOTIDE SEQUENCE [LARGE SCALE GENOMIC DNA]</scope>
    <source>
        <strain evidence="3 4">NIPH 900</strain>
    </source>
</reference>
<dbReference type="HOGENOM" id="CLU_124439_2_0_6"/>
<evidence type="ECO:0000256" key="1">
    <source>
        <dbReference type="SAM" id="MobiDB-lite"/>
    </source>
</evidence>
<comment type="caution">
    <text evidence="3">The sequence shown here is derived from an EMBL/GenBank/DDBJ whole genome shotgun (WGS) entry which is preliminary data.</text>
</comment>
<protein>
    <recommendedName>
        <fullName evidence="5">DUF2335 domain-containing protein</fullName>
    </recommendedName>
</protein>
<evidence type="ECO:0000256" key="2">
    <source>
        <dbReference type="SAM" id="Phobius"/>
    </source>
</evidence>
<feature type="transmembrane region" description="Helical" evidence="2">
    <location>
        <begin position="112"/>
        <end position="130"/>
    </location>
</feature>
<proteinExistence type="predicted"/>
<feature type="region of interest" description="Disordered" evidence="1">
    <location>
        <begin position="1"/>
        <end position="24"/>
    </location>
</feature>
<evidence type="ECO:0008006" key="5">
    <source>
        <dbReference type="Google" id="ProtNLM"/>
    </source>
</evidence>
<keyword evidence="2" id="KW-0472">Membrane</keyword>
<name>N8XXQ0_9GAMM</name>
<dbReference type="AlphaFoldDB" id="N8XXQ0"/>
<feature type="transmembrane region" description="Helical" evidence="2">
    <location>
        <begin position="136"/>
        <end position="158"/>
    </location>
</feature>
<dbReference type="Pfam" id="PF10097">
    <property type="entry name" value="DUF2335"/>
    <property type="match status" value="1"/>
</dbReference>
<evidence type="ECO:0000313" key="3">
    <source>
        <dbReference type="EMBL" id="ENV12168.1"/>
    </source>
</evidence>
<keyword evidence="4" id="KW-1185">Reference proteome</keyword>
<accession>N8XXQ0</accession>
<sequence length="167" mass="19106">MMQEHEPPKQKETAPSHITESEVLAPEEQSLLQEVERHPKVISILASRHHQGPLPTPEDLAHYNTIIPNGAERIMRMAEKEQAHRIELNKNEQVGKFEYLKAETALKSNGQWFAVGTILLFAILSGMFVYHAQYIYAFWIMTGSLVAIVAIFVTGKYIERNQTDDYE</sequence>
<dbReference type="PATRIC" id="fig|1217675.3.peg.2649"/>
<keyword evidence="2" id="KW-0812">Transmembrane</keyword>
<evidence type="ECO:0000313" key="4">
    <source>
        <dbReference type="Proteomes" id="UP000018438"/>
    </source>
</evidence>
<dbReference type="RefSeq" id="WP_004809982.1">
    <property type="nucleotide sequence ID" value="NZ_KB849444.1"/>
</dbReference>
<organism evidence="3 4">
    <name type="scientific">Acinetobacter schindleri NIPH 900</name>
    <dbReference type="NCBI Taxonomy" id="1217675"/>
    <lineage>
        <taxon>Bacteria</taxon>
        <taxon>Pseudomonadati</taxon>
        <taxon>Pseudomonadota</taxon>
        <taxon>Gammaproteobacteria</taxon>
        <taxon>Moraxellales</taxon>
        <taxon>Moraxellaceae</taxon>
        <taxon>Acinetobacter</taxon>
    </lineage>
</organism>
<dbReference type="EMBL" id="APPI01000023">
    <property type="protein sequence ID" value="ENV12168.1"/>
    <property type="molecule type" value="Genomic_DNA"/>
</dbReference>